<reference evidence="2" key="1">
    <citation type="submission" date="2021-01" db="EMBL/GenBank/DDBJ databases">
        <authorList>
            <person name="Kaushik A."/>
        </authorList>
    </citation>
    <scope>NUCLEOTIDE SEQUENCE</scope>
    <source>
        <strain evidence="2">AG4-R118</strain>
    </source>
</reference>
<sequence length="459" mass="52877">MSENYTITLRGTDFSLHRSQIEFDGPNYFTACFLTNSKQRRIEVHRDPGLFRIILSYLCGYNVLPLDERAIPPTMSPDTVLQNLRTDAVFYQLKGLVRACDSFIERQHAEKTPENQYLILGNVYRCHFSVEFDELQANTEPASTWRLHASKDLLSKEPLNDMITAESMLNEGIDGLQAVAKVEGFASHTLGGFDARRWKLVGWHIDESKLGGDDENFDWDLHDIDYRVLIVLEDLQAEAGNLRFADRKIEFDSPNYFTACFLGDFHEAETRRIELDRDPDLFRVVISYLNGYVVLPLNEMSLPGGASLRPTLLNLRADAQFYQLDGLLKACDEELKPVPKELRKGRFIVLGFKYRYVSSLYDDPYAEPWSPLQEWPAKAEWQIYVTEEALGHGPLAELQRLEPSNRTTLEMMGAIERLAAHSIKDYDPRKHKFIDWGKTGNFQEEYTDYKARVVYEDTA</sequence>
<dbReference type="AlphaFoldDB" id="A0A8H3G869"/>
<feature type="domain" description="BTB" evidence="1">
    <location>
        <begin position="238"/>
        <end position="339"/>
    </location>
</feature>
<evidence type="ECO:0000259" key="1">
    <source>
        <dbReference type="SMART" id="SM00225"/>
    </source>
</evidence>
<dbReference type="Gene3D" id="3.30.710.10">
    <property type="entry name" value="Potassium Channel Kv1.1, Chain A"/>
    <property type="match status" value="2"/>
</dbReference>
<accession>A0A8H3G869</accession>
<feature type="domain" description="BTB" evidence="1">
    <location>
        <begin position="3"/>
        <end position="108"/>
    </location>
</feature>
<dbReference type="SMART" id="SM00225">
    <property type="entry name" value="BTB"/>
    <property type="match status" value="2"/>
</dbReference>
<dbReference type="InterPro" id="IPR000210">
    <property type="entry name" value="BTB/POZ_dom"/>
</dbReference>
<dbReference type="PANTHER" id="PTHR31758">
    <property type="entry name" value="BTB/POZ DOMAIN-CONTAINING PROTEIN YLR108C"/>
    <property type="match status" value="1"/>
</dbReference>
<dbReference type="Proteomes" id="UP000663888">
    <property type="component" value="Unassembled WGS sequence"/>
</dbReference>
<comment type="caution">
    <text evidence="2">The sequence shown here is derived from an EMBL/GenBank/DDBJ whole genome shotgun (WGS) entry which is preliminary data.</text>
</comment>
<dbReference type="InterPro" id="IPR011333">
    <property type="entry name" value="SKP1/BTB/POZ_sf"/>
</dbReference>
<gene>
    <name evidence="2" type="ORF">RDB_LOCUS50772</name>
</gene>
<proteinExistence type="predicted"/>
<name>A0A8H3G869_9AGAM</name>
<protein>
    <recommendedName>
        <fullName evidence="1">BTB domain-containing protein</fullName>
    </recommendedName>
</protein>
<evidence type="ECO:0000313" key="2">
    <source>
        <dbReference type="EMBL" id="CAE6441323.1"/>
    </source>
</evidence>
<evidence type="ECO:0000313" key="3">
    <source>
        <dbReference type="Proteomes" id="UP000663888"/>
    </source>
</evidence>
<dbReference type="EMBL" id="CAJMWX010000973">
    <property type="protein sequence ID" value="CAE6441323.1"/>
    <property type="molecule type" value="Genomic_DNA"/>
</dbReference>
<dbReference type="SUPFAM" id="SSF54695">
    <property type="entry name" value="POZ domain"/>
    <property type="match status" value="2"/>
</dbReference>
<dbReference type="PANTHER" id="PTHR31758:SF2">
    <property type="entry name" value="BTB_POZ DOMAIN-CONTAINING PROTEIN YLR108C"/>
    <property type="match status" value="1"/>
</dbReference>
<organism evidence="2 3">
    <name type="scientific">Rhizoctonia solani</name>
    <dbReference type="NCBI Taxonomy" id="456999"/>
    <lineage>
        <taxon>Eukaryota</taxon>
        <taxon>Fungi</taxon>
        <taxon>Dikarya</taxon>
        <taxon>Basidiomycota</taxon>
        <taxon>Agaricomycotina</taxon>
        <taxon>Agaricomycetes</taxon>
        <taxon>Cantharellales</taxon>
        <taxon>Ceratobasidiaceae</taxon>
        <taxon>Rhizoctonia</taxon>
    </lineage>
</organism>